<gene>
    <name evidence="1" type="ORF">RPERSI_LOCUS33841</name>
</gene>
<dbReference type="Proteomes" id="UP000789920">
    <property type="component" value="Unassembled WGS sequence"/>
</dbReference>
<proteinExistence type="predicted"/>
<feature type="non-terminal residue" evidence="1">
    <location>
        <position position="75"/>
    </location>
</feature>
<dbReference type="EMBL" id="CAJVQC010148481">
    <property type="protein sequence ID" value="CAG8845826.1"/>
    <property type="molecule type" value="Genomic_DNA"/>
</dbReference>
<reference evidence="1" key="1">
    <citation type="submission" date="2021-06" db="EMBL/GenBank/DDBJ databases">
        <authorList>
            <person name="Kallberg Y."/>
            <person name="Tangrot J."/>
            <person name="Rosling A."/>
        </authorList>
    </citation>
    <scope>NUCLEOTIDE SEQUENCE</scope>
    <source>
        <strain evidence="1">MA461A</strain>
    </source>
</reference>
<evidence type="ECO:0000313" key="2">
    <source>
        <dbReference type="Proteomes" id="UP000789920"/>
    </source>
</evidence>
<accession>A0ACA9SR26</accession>
<comment type="caution">
    <text evidence="1">The sequence shown here is derived from an EMBL/GenBank/DDBJ whole genome shotgun (WGS) entry which is preliminary data.</text>
</comment>
<protein>
    <submittedName>
        <fullName evidence="1">34825_t:CDS:1</fullName>
    </submittedName>
</protein>
<feature type="non-terminal residue" evidence="1">
    <location>
        <position position="1"/>
    </location>
</feature>
<name>A0ACA9SR26_9GLOM</name>
<organism evidence="1 2">
    <name type="scientific">Racocetra persica</name>
    <dbReference type="NCBI Taxonomy" id="160502"/>
    <lineage>
        <taxon>Eukaryota</taxon>
        <taxon>Fungi</taxon>
        <taxon>Fungi incertae sedis</taxon>
        <taxon>Mucoromycota</taxon>
        <taxon>Glomeromycotina</taxon>
        <taxon>Glomeromycetes</taxon>
        <taxon>Diversisporales</taxon>
        <taxon>Gigasporaceae</taxon>
        <taxon>Racocetra</taxon>
    </lineage>
</organism>
<keyword evidence="2" id="KW-1185">Reference proteome</keyword>
<evidence type="ECO:0000313" key="1">
    <source>
        <dbReference type="EMBL" id="CAG8845826.1"/>
    </source>
</evidence>
<sequence>ALRELNDSDNIRVNAVASGFETPITKQTIEKFGFVPIDEAIDAYITIIEDDKLVGDVIAIPKTNQSYVVPKSYLD</sequence>